<feature type="region of interest" description="Disordered" evidence="6">
    <location>
        <begin position="147"/>
        <end position="184"/>
    </location>
</feature>
<dbReference type="GO" id="GO:0000379">
    <property type="term" value="P:tRNA-type intron splice site recognition and cleavage"/>
    <property type="evidence" value="ECO:0007669"/>
    <property type="project" value="UniProtKB-UniRule"/>
</dbReference>
<dbReference type="Proteomes" id="UP000789739">
    <property type="component" value="Unassembled WGS sequence"/>
</dbReference>
<evidence type="ECO:0000259" key="7">
    <source>
        <dbReference type="Pfam" id="PF01974"/>
    </source>
</evidence>
<evidence type="ECO:0000313" key="10">
    <source>
        <dbReference type="Proteomes" id="UP000789739"/>
    </source>
</evidence>
<evidence type="ECO:0000259" key="8">
    <source>
        <dbReference type="Pfam" id="PF26577"/>
    </source>
</evidence>
<reference evidence="9" key="1">
    <citation type="submission" date="2021-06" db="EMBL/GenBank/DDBJ databases">
        <authorList>
            <person name="Kallberg Y."/>
            <person name="Tangrot J."/>
            <person name="Rosling A."/>
        </authorList>
    </citation>
    <scope>NUCLEOTIDE SEQUENCE</scope>
    <source>
        <strain evidence="9">BR232B</strain>
    </source>
</reference>
<sequence length="349" mass="39699">MERVTQSSVVKFKLFAVQPSDDPRTPSFATFMSLKNPFKVHIVDNKALVYDTDAIHTLRSQYHIVGSLIGTLPQLPMQNRFYGLPLKLMQEEVTLLLSKGVITLIEDRSAHKCPTDDEIDTYRKEKAEDETGQIVDYLKAREARIAKHTPKAKANKSDEDGNRLGSHETQEVDQSPISSSPSPFQQEVTIINNIKLEPPRGFSPSVTIKTSSYLFPWYDDKGCSYTSLEEARSRLIWTWPESDEDKGRYKVFKDIWEKGYYITSGSKFGSDYLAYPGNSMLAVKMLDGDPLQYHSYFAVSVVDMDAPINPIDIIREGRMSTVVRKTKLLCSWDKDKDEVVYVSIQWAGK</sequence>
<dbReference type="AlphaFoldDB" id="A0A9N9D558"/>
<dbReference type="PANTHER" id="PTHR13070">
    <property type="entry name" value="TRNA-SPLICING ENDONUCLEASE SUBUNIT SEN34-RELATED"/>
    <property type="match status" value="1"/>
</dbReference>
<dbReference type="Pfam" id="PF01974">
    <property type="entry name" value="tRNA_int_endo"/>
    <property type="match status" value="1"/>
</dbReference>
<evidence type="ECO:0000256" key="5">
    <source>
        <dbReference type="PIRSR" id="PIRSR017250-50"/>
    </source>
</evidence>
<feature type="compositionally biased region" description="Basic and acidic residues" evidence="6">
    <location>
        <begin position="155"/>
        <end position="170"/>
    </location>
</feature>
<comment type="similarity">
    <text evidence="1 4">Belongs to the tRNA-intron endonuclease family.</text>
</comment>
<organism evidence="9 10">
    <name type="scientific">Paraglomus brasilianum</name>
    <dbReference type="NCBI Taxonomy" id="144538"/>
    <lineage>
        <taxon>Eukaryota</taxon>
        <taxon>Fungi</taxon>
        <taxon>Fungi incertae sedis</taxon>
        <taxon>Mucoromycota</taxon>
        <taxon>Glomeromycotina</taxon>
        <taxon>Glomeromycetes</taxon>
        <taxon>Paraglomerales</taxon>
        <taxon>Paraglomeraceae</taxon>
        <taxon>Paraglomus</taxon>
    </lineage>
</organism>
<dbReference type="GO" id="GO:0000214">
    <property type="term" value="C:tRNA-intron endonuclease complex"/>
    <property type="evidence" value="ECO:0007669"/>
    <property type="project" value="UniProtKB-UniRule"/>
</dbReference>
<dbReference type="Gene3D" id="3.40.1350.10">
    <property type="match status" value="1"/>
</dbReference>
<keyword evidence="2 4" id="KW-0819">tRNA processing</keyword>
<evidence type="ECO:0000256" key="2">
    <source>
        <dbReference type="ARBA" id="ARBA00022694"/>
    </source>
</evidence>
<dbReference type="EC" id="4.6.1.16" evidence="4"/>
<dbReference type="InterPro" id="IPR006677">
    <property type="entry name" value="tRNA_intron_Endonuc_cat-like"/>
</dbReference>
<evidence type="ECO:0000256" key="4">
    <source>
        <dbReference type="PIRNR" id="PIRNR017250"/>
    </source>
</evidence>
<feature type="active site" evidence="5">
    <location>
        <position position="294"/>
    </location>
</feature>
<comment type="caution">
    <text evidence="9">The sequence shown here is derived from an EMBL/GenBank/DDBJ whole genome shotgun (WGS) entry which is preliminary data.</text>
</comment>
<dbReference type="PANTHER" id="PTHR13070:SF0">
    <property type="entry name" value="TRNA-SPLICING ENDONUCLEASE SUBUNIT SEN34"/>
    <property type="match status" value="1"/>
</dbReference>
<dbReference type="InterPro" id="IPR059049">
    <property type="entry name" value="TSEN34_N"/>
</dbReference>
<dbReference type="InterPro" id="IPR036167">
    <property type="entry name" value="tRNA_intron_Endo_cat-like_sf"/>
</dbReference>
<evidence type="ECO:0000256" key="1">
    <source>
        <dbReference type="ARBA" id="ARBA00008078"/>
    </source>
</evidence>
<keyword evidence="3 4" id="KW-0456">Lyase</keyword>
<name>A0A9N9D558_9GLOM</name>
<dbReference type="CDD" id="cd22363">
    <property type="entry name" value="tRNA-intron_lyase_C"/>
    <property type="match status" value="1"/>
</dbReference>
<proteinExistence type="inferred from homology"/>
<feature type="active site" evidence="5">
    <location>
        <position position="325"/>
    </location>
</feature>
<feature type="domain" description="tRNA intron endonuclease catalytic" evidence="7">
    <location>
        <begin position="248"/>
        <end position="337"/>
    </location>
</feature>
<dbReference type="EMBL" id="CAJVPI010001787">
    <property type="protein sequence ID" value="CAG8626509.1"/>
    <property type="molecule type" value="Genomic_DNA"/>
</dbReference>
<evidence type="ECO:0000256" key="6">
    <source>
        <dbReference type="SAM" id="MobiDB-lite"/>
    </source>
</evidence>
<dbReference type="OrthoDB" id="48041at2759"/>
<feature type="active site" evidence="5">
    <location>
        <position position="275"/>
    </location>
</feature>
<feature type="domain" description="TSEN34 N-terminal" evidence="8">
    <location>
        <begin position="39"/>
        <end position="107"/>
    </location>
</feature>
<dbReference type="GO" id="GO:0000213">
    <property type="term" value="F:tRNA-intron lyase activity"/>
    <property type="evidence" value="ECO:0007669"/>
    <property type="project" value="UniProtKB-UniRule"/>
</dbReference>
<keyword evidence="10" id="KW-1185">Reference proteome</keyword>
<evidence type="ECO:0000313" key="9">
    <source>
        <dbReference type="EMBL" id="CAG8626509.1"/>
    </source>
</evidence>
<dbReference type="Pfam" id="PF26577">
    <property type="entry name" value="TSEN34_N"/>
    <property type="match status" value="1"/>
</dbReference>
<protein>
    <recommendedName>
        <fullName evidence="4">tRNA-splicing endonuclease subunit Sen34</fullName>
        <ecNumber evidence="4">4.6.1.16</ecNumber>
    </recommendedName>
</protein>
<dbReference type="SUPFAM" id="SSF53032">
    <property type="entry name" value="tRNA-intron endonuclease catalytic domain-like"/>
    <property type="match status" value="1"/>
</dbReference>
<gene>
    <name evidence="9" type="ORF">PBRASI_LOCUS9007</name>
</gene>
<dbReference type="InterPro" id="IPR016690">
    <property type="entry name" value="TSEN34"/>
</dbReference>
<dbReference type="InterPro" id="IPR011856">
    <property type="entry name" value="tRNA_endonuc-like_dom_sf"/>
</dbReference>
<accession>A0A9N9D558</accession>
<comment type="function">
    <text evidence="4">Constitutes one of the two catalytic subunit of the tRNA-splicing endonuclease complex, a complex responsible for identification and cleavage of the splice sites in pre-tRNA. It cleaves pre-tRNA at the 5'- and 3'-splice sites to release the intron. The products are an intron and two tRNA half-molecules bearing 2',3'-cyclic phosphate and 5'-OH termini. There are no conserved sequences at the splice sites, but the intron is invariably located at the same site in the gene, placing the splice sites an invariant distance from the constant structural features of the tRNA body.</text>
</comment>
<dbReference type="GO" id="GO:0003676">
    <property type="term" value="F:nucleic acid binding"/>
    <property type="evidence" value="ECO:0007669"/>
    <property type="project" value="InterPro"/>
</dbReference>
<evidence type="ECO:0000256" key="3">
    <source>
        <dbReference type="ARBA" id="ARBA00023239"/>
    </source>
</evidence>
<dbReference type="PIRSF" id="PIRSF017250">
    <property type="entry name" value="tRNA_splic_SEN34"/>
    <property type="match status" value="1"/>
</dbReference>